<dbReference type="PANTHER" id="PTHR31025">
    <property type="entry name" value="SI:CH211-196P9.1-RELATED"/>
    <property type="match status" value="1"/>
</dbReference>
<protein>
    <submittedName>
        <fullName evidence="2">Sterile alpha motif domain containing 3</fullName>
    </submittedName>
</protein>
<dbReference type="PANTHER" id="PTHR31025:SF31">
    <property type="entry name" value="SI:CH211-166E11.5"/>
    <property type="match status" value="1"/>
</dbReference>
<evidence type="ECO:0000256" key="1">
    <source>
        <dbReference type="SAM" id="MobiDB-lite"/>
    </source>
</evidence>
<dbReference type="STRING" id="30732.ENSOMEP00000007807"/>
<dbReference type="GeneID" id="112158549"/>
<dbReference type="OrthoDB" id="8999651at2759"/>
<evidence type="ECO:0000313" key="3">
    <source>
        <dbReference type="Proteomes" id="UP000261560"/>
    </source>
</evidence>
<reference evidence="2" key="1">
    <citation type="submission" date="2025-08" db="UniProtKB">
        <authorList>
            <consortium name="Ensembl"/>
        </authorList>
    </citation>
    <scope>IDENTIFICATION</scope>
</reference>
<feature type="region of interest" description="Disordered" evidence="1">
    <location>
        <begin position="264"/>
        <end position="299"/>
    </location>
</feature>
<dbReference type="Proteomes" id="UP000261560">
    <property type="component" value="Unplaced"/>
</dbReference>
<reference evidence="2" key="2">
    <citation type="submission" date="2025-09" db="UniProtKB">
        <authorList>
            <consortium name="Ensembl"/>
        </authorList>
    </citation>
    <scope>IDENTIFICATION</scope>
</reference>
<organism evidence="2 3">
    <name type="scientific">Oryzias melastigma</name>
    <name type="common">Marine medaka</name>
    <dbReference type="NCBI Taxonomy" id="30732"/>
    <lineage>
        <taxon>Eukaryota</taxon>
        <taxon>Metazoa</taxon>
        <taxon>Chordata</taxon>
        <taxon>Craniata</taxon>
        <taxon>Vertebrata</taxon>
        <taxon>Euteleostomi</taxon>
        <taxon>Actinopterygii</taxon>
        <taxon>Neopterygii</taxon>
        <taxon>Teleostei</taxon>
        <taxon>Neoteleostei</taxon>
        <taxon>Acanthomorphata</taxon>
        <taxon>Ovalentaria</taxon>
        <taxon>Atherinomorphae</taxon>
        <taxon>Beloniformes</taxon>
        <taxon>Adrianichthyidae</taxon>
        <taxon>Oryziinae</taxon>
        <taxon>Oryzias</taxon>
    </lineage>
</organism>
<dbReference type="RefSeq" id="XP_024147763.1">
    <property type="nucleotide sequence ID" value="XM_024291995.1"/>
</dbReference>
<keyword evidence="3" id="KW-1185">Reference proteome</keyword>
<evidence type="ECO:0000313" key="2">
    <source>
        <dbReference type="Ensembl" id="ENSOMEP00000007807.1"/>
    </source>
</evidence>
<sequence>MSNPAKLRIILRDHDIHKLDLPYGIPETVSELKSIVKKTFELNEDFNLHYKDVEFGEEYFSLISTTAIKDKDTIKVVYIIEPPTVSLTFTTLESSTVEASESSRNSTTFSPHVSNAFDEVNSTCSSESQATIILSSPEQSSHRSQPWPKEFPIPQFAYDTEIVLASGNEAFQNDGIQLNFNRILPNILETLAENIFHYVAYPTSTQLADVAEALIQKHPCLKEPGSYNECYGWQQRLKYKMGNYRSKLRELGCPELVVNSLKKKRPLDSGPAKNIKKPRKAEVNYLPPHPQGETESSLEQERVELLTEVKKRNNSQVIKTKMAKTFSIRRQEIVNLEPPVSDVRDRWPALFSADQINEEFKRITTIHLEPTFMSNLDLNSSKIMRLVCTRGGSTKVDIQRIKNMLEENPSIEMKREAALRSLVVYLHEKEEDLFKELMDEDDDITGEVLKIVVTRRTTPVRAGIVIEGTEVLGDLDVPRACALLMGLIYALNITYPKGLKNTLEVFQKLFLELDALKASPKVMSLRNKLLM</sequence>
<dbReference type="OMA" id="TIHLEAK"/>
<dbReference type="RefSeq" id="XP_024147760.1">
    <property type="nucleotide sequence ID" value="XM_024291992.2"/>
</dbReference>
<dbReference type="RefSeq" id="XP_024147761.1">
    <property type="nucleotide sequence ID" value="XM_024291993.2"/>
</dbReference>
<dbReference type="KEGG" id="oml:112158549"/>
<accession>A0A3B3BRQ0</accession>
<dbReference type="Ensembl" id="ENSOMET00000003488.1">
    <property type="protein sequence ID" value="ENSOMEP00000007807.1"/>
    <property type="gene ID" value="ENSOMEG00000008941.1"/>
</dbReference>
<dbReference type="GeneTree" id="ENSGT00950000182912"/>
<name>A0A3B3BRQ0_ORYME</name>
<dbReference type="PaxDb" id="30732-ENSOMEP00000007807"/>
<proteinExistence type="predicted"/>
<dbReference type="AlphaFoldDB" id="A0A3B3BRQ0"/>